<keyword evidence="5" id="KW-0032">Aminotransferase</keyword>
<gene>
    <name evidence="5" type="ORF">EV684_105218</name>
</gene>
<accession>A0A4R2M8R0</accession>
<dbReference type="GO" id="GO:0008483">
    <property type="term" value="F:transaminase activity"/>
    <property type="evidence" value="ECO:0007669"/>
    <property type="project" value="UniProtKB-KW"/>
</dbReference>
<dbReference type="CDD" id="cd00610">
    <property type="entry name" value="OAT_like"/>
    <property type="match status" value="1"/>
</dbReference>
<keyword evidence="5" id="KW-0808">Transferase</keyword>
<comment type="cofactor">
    <cofactor evidence="1">
        <name>pyridoxal 5'-phosphate</name>
        <dbReference type="ChEBI" id="CHEBI:597326"/>
    </cofactor>
</comment>
<dbReference type="PANTHER" id="PTHR43094:SF1">
    <property type="entry name" value="AMINOTRANSFERASE CLASS-III"/>
    <property type="match status" value="1"/>
</dbReference>
<name>A0A4R2M8R0_RUBGE</name>
<dbReference type="RefSeq" id="WP_132646734.1">
    <property type="nucleotide sequence ID" value="NZ_CP181386.1"/>
</dbReference>
<evidence type="ECO:0000313" key="6">
    <source>
        <dbReference type="Proteomes" id="UP000295106"/>
    </source>
</evidence>
<dbReference type="PIRSF" id="PIRSF000521">
    <property type="entry name" value="Transaminase_4ab_Lys_Orn"/>
    <property type="match status" value="1"/>
</dbReference>
<dbReference type="InterPro" id="IPR015422">
    <property type="entry name" value="PyrdxlP-dep_Trfase_small"/>
</dbReference>
<dbReference type="GeneID" id="99684516"/>
<evidence type="ECO:0000256" key="2">
    <source>
        <dbReference type="ARBA" id="ARBA00008954"/>
    </source>
</evidence>
<keyword evidence="3 4" id="KW-0663">Pyridoxal phosphate</keyword>
<comment type="similarity">
    <text evidence="2 4">Belongs to the class-III pyridoxal-phosphate-dependent aminotransferase family.</text>
</comment>
<organism evidence="5 6">
    <name type="scientific">Rubrivivax gelatinosus</name>
    <name type="common">Rhodocyclus gelatinosus</name>
    <name type="synonym">Rhodopseudomonas gelatinosa</name>
    <dbReference type="NCBI Taxonomy" id="28068"/>
    <lineage>
        <taxon>Bacteria</taxon>
        <taxon>Pseudomonadati</taxon>
        <taxon>Pseudomonadota</taxon>
        <taxon>Betaproteobacteria</taxon>
        <taxon>Burkholderiales</taxon>
        <taxon>Sphaerotilaceae</taxon>
        <taxon>Rubrivivax</taxon>
    </lineage>
</organism>
<dbReference type="GO" id="GO:0030170">
    <property type="term" value="F:pyridoxal phosphate binding"/>
    <property type="evidence" value="ECO:0007669"/>
    <property type="project" value="InterPro"/>
</dbReference>
<dbReference type="Pfam" id="PF00202">
    <property type="entry name" value="Aminotran_3"/>
    <property type="match status" value="1"/>
</dbReference>
<evidence type="ECO:0000256" key="1">
    <source>
        <dbReference type="ARBA" id="ARBA00001933"/>
    </source>
</evidence>
<evidence type="ECO:0000256" key="3">
    <source>
        <dbReference type="ARBA" id="ARBA00022898"/>
    </source>
</evidence>
<dbReference type="Proteomes" id="UP000295106">
    <property type="component" value="Unassembled WGS sequence"/>
</dbReference>
<dbReference type="InterPro" id="IPR049704">
    <property type="entry name" value="Aminotrans_3_PPA_site"/>
</dbReference>
<dbReference type="Gene3D" id="3.40.640.10">
    <property type="entry name" value="Type I PLP-dependent aspartate aminotransferase-like (Major domain)"/>
    <property type="match status" value="1"/>
</dbReference>
<sequence length="450" mass="47806">MNPAPDASEGDLNLGRARQDWQARHLDEPTRALLAEDARWFFHQALSTPCLNALESAGGGWLTDTAGRRILDLHGNSLHQVGHGHPRVVAAINETLATLPFSPRRYTNRPAVELARRLCGLAPIPDAKLLLAPGGTAAIGIALKLARVVTGRFKTISMWDAFHGASLDAISIGGEAAFRRGIGPLLPGSEHVPPHDPQACAFGCGGTCALRCADYVEYVLRKEGDVAAVVVETVRCTDVQVPPPDYYRRLRAACDRHGALLILDEIPIALGRTGRLFAVEHYGIEPDMLVLGKGLGGGSMPLAALVARGRFDVAQAISLGHYTHEKNPVASAAALATLDVIADEGLVERSRDLGAALLARLRAQCAGLPWVAEVRGLGLLLGIELRDGGGLAAEARAEALLYRCLSAGLSFKLGQGRVLVLAPPLNLPQAELDWALDQLLAALRLADPRA</sequence>
<dbReference type="PANTHER" id="PTHR43094">
    <property type="entry name" value="AMINOTRANSFERASE"/>
    <property type="match status" value="1"/>
</dbReference>
<protein>
    <submittedName>
        <fullName evidence="5">4-aminobutyrate aminotransferase</fullName>
    </submittedName>
</protein>
<reference evidence="5 6" key="1">
    <citation type="submission" date="2019-03" db="EMBL/GenBank/DDBJ databases">
        <title>Genomic Encyclopedia of Type Strains, Phase IV (KMG-IV): sequencing the most valuable type-strain genomes for metagenomic binning, comparative biology and taxonomic classification.</title>
        <authorList>
            <person name="Goeker M."/>
        </authorList>
    </citation>
    <scope>NUCLEOTIDE SEQUENCE [LARGE SCALE GENOMIC DNA]</scope>
    <source>
        <strain evidence="5 6">DSM 1709</strain>
    </source>
</reference>
<dbReference type="SUPFAM" id="SSF53383">
    <property type="entry name" value="PLP-dependent transferases"/>
    <property type="match status" value="1"/>
</dbReference>
<dbReference type="AlphaFoldDB" id="A0A4R2M8R0"/>
<comment type="caution">
    <text evidence="5">The sequence shown here is derived from an EMBL/GenBank/DDBJ whole genome shotgun (WGS) entry which is preliminary data.</text>
</comment>
<evidence type="ECO:0000313" key="5">
    <source>
        <dbReference type="EMBL" id="TCP03052.1"/>
    </source>
</evidence>
<dbReference type="NCBIfam" id="NF004755">
    <property type="entry name" value="PRK06082.1"/>
    <property type="match status" value="1"/>
</dbReference>
<dbReference type="Gene3D" id="3.90.1150.10">
    <property type="entry name" value="Aspartate Aminotransferase, domain 1"/>
    <property type="match status" value="1"/>
</dbReference>
<dbReference type="PROSITE" id="PS00600">
    <property type="entry name" value="AA_TRANSFER_CLASS_3"/>
    <property type="match status" value="1"/>
</dbReference>
<evidence type="ECO:0000256" key="4">
    <source>
        <dbReference type="RuleBase" id="RU003560"/>
    </source>
</evidence>
<dbReference type="EMBL" id="SLXD01000005">
    <property type="protein sequence ID" value="TCP03052.1"/>
    <property type="molecule type" value="Genomic_DNA"/>
</dbReference>
<dbReference type="InterPro" id="IPR015421">
    <property type="entry name" value="PyrdxlP-dep_Trfase_major"/>
</dbReference>
<proteinExistence type="inferred from homology"/>
<dbReference type="InterPro" id="IPR005814">
    <property type="entry name" value="Aminotrans_3"/>
</dbReference>
<dbReference type="InterPro" id="IPR015424">
    <property type="entry name" value="PyrdxlP-dep_Trfase"/>
</dbReference>
<dbReference type="OrthoDB" id="3398487at2"/>